<dbReference type="RefSeq" id="WP_246491087.1">
    <property type="nucleotide sequence ID" value="NZ_JACHHY010000042.1"/>
</dbReference>
<proteinExistence type="predicted"/>
<gene>
    <name evidence="1" type="ORF">HNQ59_003862</name>
</gene>
<protein>
    <submittedName>
        <fullName evidence="1">Uncharacterized protein</fullName>
    </submittedName>
</protein>
<evidence type="ECO:0000313" key="1">
    <source>
        <dbReference type="EMBL" id="MBB5020541.1"/>
    </source>
</evidence>
<comment type="caution">
    <text evidence="1">The sequence shown here is derived from an EMBL/GenBank/DDBJ whole genome shotgun (WGS) entry which is preliminary data.</text>
</comment>
<keyword evidence="2" id="KW-1185">Reference proteome</keyword>
<dbReference type="AlphaFoldDB" id="A0A840MZH0"/>
<organism evidence="1 2">
    <name type="scientific">Chitinivorax tropicus</name>
    <dbReference type="NCBI Taxonomy" id="714531"/>
    <lineage>
        <taxon>Bacteria</taxon>
        <taxon>Pseudomonadati</taxon>
        <taxon>Pseudomonadota</taxon>
        <taxon>Betaproteobacteria</taxon>
        <taxon>Chitinivorax</taxon>
    </lineage>
</organism>
<reference evidence="1 2" key="1">
    <citation type="submission" date="2020-08" db="EMBL/GenBank/DDBJ databases">
        <title>Genomic Encyclopedia of Type Strains, Phase IV (KMG-IV): sequencing the most valuable type-strain genomes for metagenomic binning, comparative biology and taxonomic classification.</title>
        <authorList>
            <person name="Goeker M."/>
        </authorList>
    </citation>
    <scope>NUCLEOTIDE SEQUENCE [LARGE SCALE GENOMIC DNA]</scope>
    <source>
        <strain evidence="1 2">DSM 27165</strain>
    </source>
</reference>
<accession>A0A840MZH0</accession>
<dbReference type="InterPro" id="IPR021558">
    <property type="entry name" value="MazE-like"/>
</dbReference>
<sequence>MSGGDKQLELEALAAVGEMLLFDQARGNPEEAARILRCARLFARSENAAQRLSELCNEAGSNAAWHENIVEELQDREDLQAAEAVMEARRQAQLVAQADSADTALQTLMDEVAADTFGSLEADYAAQAQAEQEPFRYEIMPRPADLGGGWRLRLLERGEEVGGGVFPLSEYATAESAKEAANYAYEDALAEASAWLASRQD</sequence>
<dbReference type="Pfam" id="PF11455">
    <property type="entry name" value="MazE-like"/>
    <property type="match status" value="1"/>
</dbReference>
<dbReference type="EMBL" id="JACHHY010000042">
    <property type="protein sequence ID" value="MBB5020541.1"/>
    <property type="molecule type" value="Genomic_DNA"/>
</dbReference>
<dbReference type="Proteomes" id="UP000575898">
    <property type="component" value="Unassembled WGS sequence"/>
</dbReference>
<name>A0A840MZH0_9PROT</name>
<evidence type="ECO:0000313" key="2">
    <source>
        <dbReference type="Proteomes" id="UP000575898"/>
    </source>
</evidence>